<evidence type="ECO:0000313" key="1">
    <source>
        <dbReference type="EMBL" id="ETO29322.1"/>
    </source>
</evidence>
<dbReference type="AlphaFoldDB" id="X6NVL1"/>
<organism evidence="1 2">
    <name type="scientific">Reticulomyxa filosa</name>
    <dbReference type="NCBI Taxonomy" id="46433"/>
    <lineage>
        <taxon>Eukaryota</taxon>
        <taxon>Sar</taxon>
        <taxon>Rhizaria</taxon>
        <taxon>Retaria</taxon>
        <taxon>Foraminifera</taxon>
        <taxon>Monothalamids</taxon>
        <taxon>Reticulomyxidae</taxon>
        <taxon>Reticulomyxa</taxon>
    </lineage>
</organism>
<dbReference type="Proteomes" id="UP000023152">
    <property type="component" value="Unassembled WGS sequence"/>
</dbReference>
<dbReference type="EMBL" id="ASPP01006118">
    <property type="protein sequence ID" value="ETO29322.1"/>
    <property type="molecule type" value="Genomic_DNA"/>
</dbReference>
<accession>X6NVL1</accession>
<keyword evidence="2" id="KW-1185">Reference proteome</keyword>
<sequence>MKERSSFLQITNDQKMMKSAKTEDWTYHQVFGTVVVDESIGKYYWQLCTSESFYGRLAIIDYGNFNRSEYSFEDTLFEHTHVVGCGSANGWYVGTQFGNECSALSKFFKSGEDVKIQVSISDRKVLFENVISHQTVEISLPTFTRKVKLVVETIVRSCDCYVTIVESGPWVD</sequence>
<name>X6NVL1_RETFI</name>
<reference evidence="1 2" key="1">
    <citation type="journal article" date="2013" name="Curr. Biol.">
        <title>The Genome of the Foraminiferan Reticulomyxa filosa.</title>
        <authorList>
            <person name="Glockner G."/>
            <person name="Hulsmann N."/>
            <person name="Schleicher M."/>
            <person name="Noegel A.A."/>
            <person name="Eichinger L."/>
            <person name="Gallinger C."/>
            <person name="Pawlowski J."/>
            <person name="Sierra R."/>
            <person name="Euteneuer U."/>
            <person name="Pillet L."/>
            <person name="Moustafa A."/>
            <person name="Platzer M."/>
            <person name="Groth M."/>
            <person name="Szafranski K."/>
            <person name="Schliwa M."/>
        </authorList>
    </citation>
    <scope>NUCLEOTIDE SEQUENCE [LARGE SCALE GENOMIC DNA]</scope>
</reference>
<proteinExistence type="predicted"/>
<protein>
    <submittedName>
        <fullName evidence="1">Uncharacterized protein</fullName>
    </submittedName>
</protein>
<evidence type="ECO:0000313" key="2">
    <source>
        <dbReference type="Proteomes" id="UP000023152"/>
    </source>
</evidence>
<gene>
    <name evidence="1" type="ORF">RFI_07801</name>
</gene>
<comment type="caution">
    <text evidence="1">The sequence shown here is derived from an EMBL/GenBank/DDBJ whole genome shotgun (WGS) entry which is preliminary data.</text>
</comment>